<keyword evidence="3 6" id="KW-0812">Transmembrane</keyword>
<dbReference type="Proteomes" id="UP000655225">
    <property type="component" value="Unassembled WGS sequence"/>
</dbReference>
<accession>A0A835A0A6</accession>
<comment type="caution">
    <text evidence="6">Lacks conserved residue(s) required for the propagation of feature annotation.</text>
</comment>
<dbReference type="OMA" id="SHTCADR"/>
<dbReference type="GO" id="GO:0022857">
    <property type="term" value="F:transmembrane transporter activity"/>
    <property type="evidence" value="ECO:0007669"/>
    <property type="project" value="InterPro"/>
</dbReference>
<protein>
    <recommendedName>
        <fullName evidence="6">WAT1-related protein</fullName>
    </recommendedName>
</protein>
<comment type="caution">
    <text evidence="8">The sequence shown here is derived from an EMBL/GenBank/DDBJ whole genome shotgun (WGS) entry which is preliminary data.</text>
</comment>
<comment type="similarity">
    <text evidence="2 6">Belongs to the drug/metabolite transporter (DMT) superfamily. Plant drug/metabolite exporter (P-DME) (TC 2.A.7.4) family.</text>
</comment>
<proteinExistence type="inferred from homology"/>
<comment type="subcellular location">
    <subcellularLocation>
        <location evidence="1 6">Membrane</location>
        <topology evidence="1 6">Multi-pass membrane protein</topology>
    </subcellularLocation>
</comment>
<evidence type="ECO:0000313" key="9">
    <source>
        <dbReference type="Proteomes" id="UP000655225"/>
    </source>
</evidence>
<feature type="transmembrane region" description="Helical" evidence="6">
    <location>
        <begin position="39"/>
        <end position="61"/>
    </location>
</feature>
<evidence type="ECO:0000256" key="4">
    <source>
        <dbReference type="ARBA" id="ARBA00022989"/>
    </source>
</evidence>
<dbReference type="EMBL" id="JABCRI010000001">
    <property type="protein sequence ID" value="KAF8412071.1"/>
    <property type="molecule type" value="Genomic_DNA"/>
</dbReference>
<organism evidence="8 9">
    <name type="scientific">Tetracentron sinense</name>
    <name type="common">Spur-leaf</name>
    <dbReference type="NCBI Taxonomy" id="13715"/>
    <lineage>
        <taxon>Eukaryota</taxon>
        <taxon>Viridiplantae</taxon>
        <taxon>Streptophyta</taxon>
        <taxon>Embryophyta</taxon>
        <taxon>Tracheophyta</taxon>
        <taxon>Spermatophyta</taxon>
        <taxon>Magnoliopsida</taxon>
        <taxon>Trochodendrales</taxon>
        <taxon>Trochodendraceae</taxon>
        <taxon>Tetracentron</taxon>
    </lineage>
</organism>
<dbReference type="InterPro" id="IPR000620">
    <property type="entry name" value="EamA_dom"/>
</dbReference>
<keyword evidence="4 6" id="KW-1133">Transmembrane helix</keyword>
<feature type="transmembrane region" description="Helical" evidence="6">
    <location>
        <begin position="106"/>
        <end position="126"/>
    </location>
</feature>
<evidence type="ECO:0000256" key="6">
    <source>
        <dbReference type="RuleBase" id="RU363077"/>
    </source>
</evidence>
<name>A0A835A0A6_TETSI</name>
<feature type="domain" description="EamA" evidence="7">
    <location>
        <begin position="13"/>
        <end position="120"/>
    </location>
</feature>
<evidence type="ECO:0000256" key="3">
    <source>
        <dbReference type="ARBA" id="ARBA00022692"/>
    </source>
</evidence>
<reference evidence="8 9" key="1">
    <citation type="submission" date="2020-04" db="EMBL/GenBank/DDBJ databases">
        <title>Plant Genome Project.</title>
        <authorList>
            <person name="Zhang R.-G."/>
        </authorList>
    </citation>
    <scope>NUCLEOTIDE SEQUENCE [LARGE SCALE GENOMIC DNA]</scope>
    <source>
        <strain evidence="8">YNK0</strain>
        <tissue evidence="8">Leaf</tissue>
    </source>
</reference>
<dbReference type="GO" id="GO:0016020">
    <property type="term" value="C:membrane"/>
    <property type="evidence" value="ECO:0007669"/>
    <property type="project" value="UniProtKB-SubCell"/>
</dbReference>
<evidence type="ECO:0000259" key="7">
    <source>
        <dbReference type="Pfam" id="PF00892"/>
    </source>
</evidence>
<dbReference type="PANTHER" id="PTHR31218">
    <property type="entry name" value="WAT1-RELATED PROTEIN"/>
    <property type="match status" value="1"/>
</dbReference>
<keyword evidence="9" id="KW-1185">Reference proteome</keyword>
<sequence length="131" mass="14683">MHMKTMKTSVFCVAMVVVQLAYGGSNILVKVALDKGMNQIVFVVYRHLIAMLVLGPFAYVLERKQRPSLSWLMMIKIFVLATLGTTIHLNVYYAGLEYTSPTVASALSNVIPGLTFLMAVSLRYIYIYILL</sequence>
<dbReference type="OrthoDB" id="1728340at2759"/>
<evidence type="ECO:0000256" key="2">
    <source>
        <dbReference type="ARBA" id="ARBA00007635"/>
    </source>
</evidence>
<keyword evidence="5 6" id="KW-0472">Membrane</keyword>
<dbReference type="InterPro" id="IPR030184">
    <property type="entry name" value="WAT1-related"/>
</dbReference>
<dbReference type="InterPro" id="IPR037185">
    <property type="entry name" value="EmrE-like"/>
</dbReference>
<dbReference type="Pfam" id="PF00892">
    <property type="entry name" value="EamA"/>
    <property type="match status" value="1"/>
</dbReference>
<feature type="transmembrane region" description="Helical" evidence="6">
    <location>
        <begin position="73"/>
        <end position="94"/>
    </location>
</feature>
<evidence type="ECO:0000313" key="8">
    <source>
        <dbReference type="EMBL" id="KAF8412071.1"/>
    </source>
</evidence>
<dbReference type="AlphaFoldDB" id="A0A835A0A6"/>
<evidence type="ECO:0000256" key="1">
    <source>
        <dbReference type="ARBA" id="ARBA00004141"/>
    </source>
</evidence>
<evidence type="ECO:0000256" key="5">
    <source>
        <dbReference type="ARBA" id="ARBA00023136"/>
    </source>
</evidence>
<gene>
    <name evidence="8" type="ORF">HHK36_000024</name>
</gene>
<dbReference type="SUPFAM" id="SSF103481">
    <property type="entry name" value="Multidrug resistance efflux transporter EmrE"/>
    <property type="match status" value="1"/>
</dbReference>